<accession>A0A256GN32</accession>
<dbReference type="AlphaFoldDB" id="A0A256GN32"/>
<evidence type="ECO:0000313" key="1">
    <source>
        <dbReference type="EMBL" id="OYR28509.1"/>
    </source>
</evidence>
<reference evidence="1 2" key="1">
    <citation type="submission" date="2017-07" db="EMBL/GenBank/DDBJ databases">
        <title>Phylogenetic study on the rhizospheric bacterium Ochrobactrum sp. A44.</title>
        <authorList>
            <person name="Krzyzanowska D.M."/>
            <person name="Ossowicki A."/>
            <person name="Rajewska M."/>
            <person name="Maciag T."/>
            <person name="Kaczynski Z."/>
            <person name="Czerwicka M."/>
            <person name="Jafra S."/>
        </authorList>
    </citation>
    <scope>NUCLEOTIDE SEQUENCE [LARGE SCALE GENOMIC DNA]</scope>
    <source>
        <strain evidence="1 2">CCUG 30717</strain>
    </source>
</reference>
<name>A0A256GN32_9HYPH</name>
<dbReference type="EMBL" id="NNRM01000015">
    <property type="protein sequence ID" value="OYR28509.1"/>
    <property type="molecule type" value="Genomic_DNA"/>
</dbReference>
<protein>
    <submittedName>
        <fullName evidence="1">Uncharacterized protein</fullName>
    </submittedName>
</protein>
<gene>
    <name evidence="1" type="ORF">CEV34_1132</name>
</gene>
<proteinExistence type="predicted"/>
<comment type="caution">
    <text evidence="1">The sequence shown here is derived from an EMBL/GenBank/DDBJ whole genome shotgun (WGS) entry which is preliminary data.</text>
</comment>
<sequence>MMMVQQSAPLVNLPLFIAPELAEIERLQTERNILRQRIHALRPHCHKRVELEARLRLVTAQQLALSAEIGRQH</sequence>
<dbReference type="Proteomes" id="UP000216188">
    <property type="component" value="Unassembled WGS sequence"/>
</dbReference>
<evidence type="ECO:0000313" key="2">
    <source>
        <dbReference type="Proteomes" id="UP000216188"/>
    </source>
</evidence>
<keyword evidence="2" id="KW-1185">Reference proteome</keyword>
<organism evidence="1 2">
    <name type="scientific">Brucella pseudogrignonensis</name>
    <dbReference type="NCBI Taxonomy" id="419475"/>
    <lineage>
        <taxon>Bacteria</taxon>
        <taxon>Pseudomonadati</taxon>
        <taxon>Pseudomonadota</taxon>
        <taxon>Alphaproteobacteria</taxon>
        <taxon>Hyphomicrobiales</taxon>
        <taxon>Brucellaceae</taxon>
        <taxon>Brucella/Ochrobactrum group</taxon>
        <taxon>Brucella</taxon>
    </lineage>
</organism>